<comment type="function">
    <text evidence="6">May play the central regulatory role in sporulation. It may be an element of the effector pathway responsible for the activation of sporulation genes in response to nutritional stress. Spo0A may act in concert with spo0H (a sigma factor) to control the expression of some genes that are critical to the sporulation process.</text>
</comment>
<evidence type="ECO:0000259" key="8">
    <source>
        <dbReference type="PROSITE" id="PS50043"/>
    </source>
</evidence>
<gene>
    <name evidence="10" type="ORF">SAMN05660297_03514</name>
</gene>
<reference evidence="10 11" key="1">
    <citation type="submission" date="2016-10" db="EMBL/GenBank/DDBJ databases">
        <authorList>
            <person name="de Groot N.N."/>
        </authorList>
    </citation>
    <scope>NUCLEOTIDE SEQUENCE [LARGE SCALE GENOMIC DNA]</scope>
    <source>
        <strain evidence="10 11">DSM 18979</strain>
    </source>
</reference>
<dbReference type="EMBL" id="FOHU01000034">
    <property type="protein sequence ID" value="SET79115.1"/>
    <property type="molecule type" value="Genomic_DNA"/>
</dbReference>
<evidence type="ECO:0000313" key="11">
    <source>
        <dbReference type="Proteomes" id="UP000199568"/>
    </source>
</evidence>
<evidence type="ECO:0000256" key="4">
    <source>
        <dbReference type="ARBA" id="ARBA00023125"/>
    </source>
</evidence>
<evidence type="ECO:0000256" key="3">
    <source>
        <dbReference type="ARBA" id="ARBA00023015"/>
    </source>
</evidence>
<dbReference type="Pfam" id="PF00196">
    <property type="entry name" value="GerE"/>
    <property type="match status" value="1"/>
</dbReference>
<dbReference type="PROSITE" id="PS50110">
    <property type="entry name" value="RESPONSE_REGULATORY"/>
    <property type="match status" value="1"/>
</dbReference>
<dbReference type="GO" id="GO:0003677">
    <property type="term" value="F:DNA binding"/>
    <property type="evidence" value="ECO:0007669"/>
    <property type="project" value="UniProtKB-KW"/>
</dbReference>
<name>A0A1I0H8H4_9FIRM</name>
<dbReference type="SMART" id="SM00448">
    <property type="entry name" value="REC"/>
    <property type="match status" value="1"/>
</dbReference>
<evidence type="ECO:0000313" key="10">
    <source>
        <dbReference type="EMBL" id="SET79115.1"/>
    </source>
</evidence>
<feature type="domain" description="HTH luxR-type" evidence="8">
    <location>
        <begin position="149"/>
        <end position="214"/>
    </location>
</feature>
<dbReference type="InterPro" id="IPR016032">
    <property type="entry name" value="Sig_transdc_resp-reg_C-effctor"/>
</dbReference>
<dbReference type="GO" id="GO:0006355">
    <property type="term" value="P:regulation of DNA-templated transcription"/>
    <property type="evidence" value="ECO:0007669"/>
    <property type="project" value="InterPro"/>
</dbReference>
<dbReference type="SUPFAM" id="SSF52172">
    <property type="entry name" value="CheY-like"/>
    <property type="match status" value="1"/>
</dbReference>
<evidence type="ECO:0000259" key="9">
    <source>
        <dbReference type="PROSITE" id="PS50110"/>
    </source>
</evidence>
<dbReference type="GO" id="GO:0000160">
    <property type="term" value="P:phosphorelay signal transduction system"/>
    <property type="evidence" value="ECO:0007669"/>
    <property type="project" value="InterPro"/>
</dbReference>
<dbReference type="InterPro" id="IPR001789">
    <property type="entry name" value="Sig_transdc_resp-reg_receiver"/>
</dbReference>
<keyword evidence="5" id="KW-0804">Transcription</keyword>
<dbReference type="InterPro" id="IPR039420">
    <property type="entry name" value="WalR-like"/>
</dbReference>
<protein>
    <recommendedName>
        <fullName evidence="1">Stage 0 sporulation protein A homolog</fullName>
    </recommendedName>
</protein>
<keyword evidence="2 7" id="KW-0597">Phosphoprotein</keyword>
<dbReference type="Gene3D" id="3.40.50.2300">
    <property type="match status" value="1"/>
</dbReference>
<keyword evidence="4" id="KW-0238">DNA-binding</keyword>
<evidence type="ECO:0000256" key="6">
    <source>
        <dbReference type="ARBA" id="ARBA00024867"/>
    </source>
</evidence>
<keyword evidence="11" id="KW-1185">Reference proteome</keyword>
<dbReference type="InterPro" id="IPR000792">
    <property type="entry name" value="Tscrpt_reg_LuxR_C"/>
</dbReference>
<sequence length="216" mass="24208">MIKMIIADDQSIITAGLRMIFEKEEDIEICATASNGQEAVELTQWYKPAVVLMDIKMPILDGIEATKQIKSQIPDTKVLLLTTFQDDELIHNALSHGACGYLLKDAEPKKILEAVRIVASGGALLDPQVTYSVIQQFNQLKKVGQESKDIDKIKLLTDRELEIVKELGQGKNNKEIGEYLHLGEGTVKNHITKILEKLELRDRTQLAIFSIKNDLI</sequence>
<proteinExistence type="predicted"/>
<evidence type="ECO:0000256" key="1">
    <source>
        <dbReference type="ARBA" id="ARBA00018672"/>
    </source>
</evidence>
<dbReference type="InterPro" id="IPR011006">
    <property type="entry name" value="CheY-like_superfamily"/>
</dbReference>
<dbReference type="Proteomes" id="UP000199568">
    <property type="component" value="Unassembled WGS sequence"/>
</dbReference>
<keyword evidence="3" id="KW-0805">Transcription regulation</keyword>
<feature type="domain" description="Response regulatory" evidence="9">
    <location>
        <begin position="3"/>
        <end position="119"/>
    </location>
</feature>
<organism evidence="10 11">
    <name type="scientific">Natronincola peptidivorans</name>
    <dbReference type="NCBI Taxonomy" id="426128"/>
    <lineage>
        <taxon>Bacteria</taxon>
        <taxon>Bacillati</taxon>
        <taxon>Bacillota</taxon>
        <taxon>Clostridia</taxon>
        <taxon>Peptostreptococcales</taxon>
        <taxon>Natronincolaceae</taxon>
        <taxon>Natronincola</taxon>
    </lineage>
</organism>
<dbReference type="SUPFAM" id="SSF46894">
    <property type="entry name" value="C-terminal effector domain of the bipartite response regulators"/>
    <property type="match status" value="1"/>
</dbReference>
<dbReference type="RefSeq" id="WP_090446903.1">
    <property type="nucleotide sequence ID" value="NZ_FOHU01000034.1"/>
</dbReference>
<dbReference type="PANTHER" id="PTHR43214:SF40">
    <property type="entry name" value="TRANSCRIPTIONAL REGULATORY PROTEIN LNRK"/>
    <property type="match status" value="1"/>
</dbReference>
<dbReference type="PRINTS" id="PR00038">
    <property type="entry name" value="HTHLUXR"/>
</dbReference>
<dbReference type="AlphaFoldDB" id="A0A1I0H8H4"/>
<dbReference type="PROSITE" id="PS50043">
    <property type="entry name" value="HTH_LUXR_2"/>
    <property type="match status" value="1"/>
</dbReference>
<dbReference type="CDD" id="cd06170">
    <property type="entry name" value="LuxR_C_like"/>
    <property type="match status" value="1"/>
</dbReference>
<dbReference type="CDD" id="cd17535">
    <property type="entry name" value="REC_NarL-like"/>
    <property type="match status" value="1"/>
</dbReference>
<dbReference type="Pfam" id="PF00072">
    <property type="entry name" value="Response_reg"/>
    <property type="match status" value="1"/>
</dbReference>
<evidence type="ECO:0000256" key="7">
    <source>
        <dbReference type="PROSITE-ProRule" id="PRU00169"/>
    </source>
</evidence>
<accession>A0A1I0H8H4</accession>
<dbReference type="SMART" id="SM00421">
    <property type="entry name" value="HTH_LUXR"/>
    <property type="match status" value="1"/>
</dbReference>
<dbReference type="InterPro" id="IPR058245">
    <property type="entry name" value="NreC/VraR/RcsB-like_REC"/>
</dbReference>
<dbReference type="OrthoDB" id="9779069at2"/>
<feature type="modified residue" description="4-aspartylphosphate" evidence="7">
    <location>
        <position position="54"/>
    </location>
</feature>
<evidence type="ECO:0000256" key="5">
    <source>
        <dbReference type="ARBA" id="ARBA00023163"/>
    </source>
</evidence>
<evidence type="ECO:0000256" key="2">
    <source>
        <dbReference type="ARBA" id="ARBA00022553"/>
    </source>
</evidence>
<dbReference type="STRING" id="426128.SAMN05660297_03514"/>
<dbReference type="PANTHER" id="PTHR43214">
    <property type="entry name" value="TWO-COMPONENT RESPONSE REGULATOR"/>
    <property type="match status" value="1"/>
</dbReference>